<keyword evidence="3 5" id="KW-0238">DNA-binding</keyword>
<dbReference type="PROSITE" id="PS00045">
    <property type="entry name" value="HISTONE_LIKE"/>
    <property type="match status" value="1"/>
</dbReference>
<protein>
    <submittedName>
        <fullName evidence="5">HU family DNA-binding protein</fullName>
    </submittedName>
</protein>
<dbReference type="SUPFAM" id="SSF47729">
    <property type="entry name" value="IHF-like DNA-binding proteins"/>
    <property type="match status" value="1"/>
</dbReference>
<dbReference type="PRINTS" id="PR01727">
    <property type="entry name" value="DNABINDINGHU"/>
</dbReference>
<evidence type="ECO:0000313" key="6">
    <source>
        <dbReference type="Proteomes" id="UP000461880"/>
    </source>
</evidence>
<evidence type="ECO:0000256" key="4">
    <source>
        <dbReference type="RuleBase" id="RU003939"/>
    </source>
</evidence>
<accession>A0A7X2NRT8</accession>
<gene>
    <name evidence="5" type="ORF">FYJ51_05595</name>
</gene>
<name>A0A7X2NRT8_9FIRM</name>
<dbReference type="CDD" id="cd13831">
    <property type="entry name" value="HU"/>
    <property type="match status" value="1"/>
</dbReference>
<dbReference type="RefSeq" id="WP_105303175.1">
    <property type="nucleotide sequence ID" value="NZ_JAQXPC010000024.1"/>
</dbReference>
<evidence type="ECO:0000256" key="2">
    <source>
        <dbReference type="ARBA" id="ARBA00023067"/>
    </source>
</evidence>
<dbReference type="GO" id="GO:0003677">
    <property type="term" value="F:DNA binding"/>
    <property type="evidence" value="ECO:0007669"/>
    <property type="project" value="UniProtKB-KW"/>
</dbReference>
<dbReference type="InterPro" id="IPR010992">
    <property type="entry name" value="IHF-like_DNA-bd_dom_sf"/>
</dbReference>
<organism evidence="5 6">
    <name type="scientific">Stecheria intestinalis</name>
    <dbReference type="NCBI Taxonomy" id="2606630"/>
    <lineage>
        <taxon>Bacteria</taxon>
        <taxon>Bacillati</taxon>
        <taxon>Bacillota</taxon>
        <taxon>Erysipelotrichia</taxon>
        <taxon>Erysipelotrichales</taxon>
        <taxon>Erysipelotrichaceae</taxon>
        <taxon>Stecheria</taxon>
    </lineage>
</organism>
<keyword evidence="6" id="KW-1185">Reference proteome</keyword>
<dbReference type="InterPro" id="IPR020816">
    <property type="entry name" value="Histone-like_DNA-bd_CS"/>
</dbReference>
<reference evidence="5 6" key="1">
    <citation type="submission" date="2019-08" db="EMBL/GenBank/DDBJ databases">
        <title>In-depth cultivation of the pig gut microbiome towards novel bacterial diversity and tailored functional studies.</title>
        <authorList>
            <person name="Wylensek D."/>
            <person name="Hitch T.C.A."/>
            <person name="Clavel T."/>
        </authorList>
    </citation>
    <scope>NUCLEOTIDE SEQUENCE [LARGE SCALE GENOMIC DNA]</scope>
    <source>
        <strain evidence="5 6">Oil+RF-744-GAM-WT-6</strain>
    </source>
</reference>
<dbReference type="Pfam" id="PF00216">
    <property type="entry name" value="Bac_DNA_binding"/>
    <property type="match status" value="1"/>
</dbReference>
<evidence type="ECO:0000256" key="3">
    <source>
        <dbReference type="ARBA" id="ARBA00023125"/>
    </source>
</evidence>
<dbReference type="InterPro" id="IPR000119">
    <property type="entry name" value="Hist_DNA-bd"/>
</dbReference>
<comment type="similarity">
    <text evidence="1 4">Belongs to the bacterial histone-like protein family.</text>
</comment>
<dbReference type="SMART" id="SM00411">
    <property type="entry name" value="BHL"/>
    <property type="match status" value="1"/>
</dbReference>
<proteinExistence type="inferred from homology"/>
<dbReference type="EMBL" id="VUMN01000010">
    <property type="protein sequence ID" value="MSS58375.1"/>
    <property type="molecule type" value="Genomic_DNA"/>
</dbReference>
<comment type="caution">
    <text evidence="5">The sequence shown here is derived from an EMBL/GenBank/DDBJ whole genome shotgun (WGS) entry which is preliminary data.</text>
</comment>
<dbReference type="AlphaFoldDB" id="A0A7X2NRT8"/>
<evidence type="ECO:0000313" key="5">
    <source>
        <dbReference type="EMBL" id="MSS58375.1"/>
    </source>
</evidence>
<dbReference type="Proteomes" id="UP000461880">
    <property type="component" value="Unassembled WGS sequence"/>
</dbReference>
<keyword evidence="2" id="KW-0226">DNA condensation</keyword>
<dbReference type="GO" id="GO:0030527">
    <property type="term" value="F:structural constituent of chromatin"/>
    <property type="evidence" value="ECO:0007669"/>
    <property type="project" value="InterPro"/>
</dbReference>
<evidence type="ECO:0000256" key="1">
    <source>
        <dbReference type="ARBA" id="ARBA00010529"/>
    </source>
</evidence>
<dbReference type="Gene3D" id="4.10.520.10">
    <property type="entry name" value="IHF-like DNA-binding proteins"/>
    <property type="match status" value="1"/>
</dbReference>
<dbReference type="PANTHER" id="PTHR33175">
    <property type="entry name" value="DNA-BINDING PROTEIN HU"/>
    <property type="match status" value="1"/>
</dbReference>
<sequence>MAKEVKVVTKKTLADDIAAQQGLTKKAAAEIVNYVFEESAKTLKKGGVVDINGFGKFSVKKRAARTGINPRTKEKIKIKAAKVPAFKASKTLKDLVK</sequence>
<dbReference type="GO" id="GO:0030261">
    <property type="term" value="P:chromosome condensation"/>
    <property type="evidence" value="ECO:0007669"/>
    <property type="project" value="UniProtKB-KW"/>
</dbReference>
<dbReference type="PANTHER" id="PTHR33175:SF3">
    <property type="entry name" value="DNA-BINDING PROTEIN HU-BETA"/>
    <property type="match status" value="1"/>
</dbReference>